<comment type="caution">
    <text evidence="3">The sequence shown here is derived from an EMBL/GenBank/DDBJ whole genome shotgun (WGS) entry which is preliminary data.</text>
</comment>
<proteinExistence type="predicted"/>
<protein>
    <recommendedName>
        <fullName evidence="5">Secreted protein</fullName>
    </recommendedName>
</protein>
<organism evidence="3 4">
    <name type="scientific">Rhodopirellula halodulae</name>
    <dbReference type="NCBI Taxonomy" id="2894198"/>
    <lineage>
        <taxon>Bacteria</taxon>
        <taxon>Pseudomonadati</taxon>
        <taxon>Planctomycetota</taxon>
        <taxon>Planctomycetia</taxon>
        <taxon>Pirellulales</taxon>
        <taxon>Pirellulaceae</taxon>
        <taxon>Rhodopirellula</taxon>
    </lineage>
</organism>
<feature type="region of interest" description="Disordered" evidence="1">
    <location>
        <begin position="115"/>
        <end position="141"/>
    </location>
</feature>
<dbReference type="RefSeq" id="WP_230271708.1">
    <property type="nucleotide sequence ID" value="NZ_JAJKFW010000006.1"/>
</dbReference>
<evidence type="ECO:0000256" key="1">
    <source>
        <dbReference type="SAM" id="MobiDB-lite"/>
    </source>
</evidence>
<feature type="chain" id="PRO_5047134672" description="Secreted protein" evidence="2">
    <location>
        <begin position="27"/>
        <end position="213"/>
    </location>
</feature>
<dbReference type="EMBL" id="JAJKFW010000006">
    <property type="protein sequence ID" value="MCC9641521.1"/>
    <property type="molecule type" value="Genomic_DNA"/>
</dbReference>
<dbReference type="Proteomes" id="UP001430306">
    <property type="component" value="Unassembled WGS sequence"/>
</dbReference>
<feature type="signal peptide" evidence="2">
    <location>
        <begin position="1"/>
        <end position="26"/>
    </location>
</feature>
<gene>
    <name evidence="3" type="ORF">LOC71_04495</name>
</gene>
<evidence type="ECO:0000313" key="4">
    <source>
        <dbReference type="Proteomes" id="UP001430306"/>
    </source>
</evidence>
<sequence length="213" mass="22894">MNRWMEPCFCSLILCAAFCFASLASATPPPNQNAASAGTDGRANGVEESVHNEVAKELPKAKLPAIEKGDASARIKNALEGSEVSPTGDGMLDDVLDVIRKRGSVLDGSVLDSELPSVLPATGKGESEEQEDSESDADHTRASSELFELAEQLLRTARRLEKVGMSAALKRQSQGPRGAHAVPSELMSIDQMVYQMRLRAVELMRRGLKVSVE</sequence>
<name>A0ABS8ND89_9BACT</name>
<evidence type="ECO:0000313" key="3">
    <source>
        <dbReference type="EMBL" id="MCC9641521.1"/>
    </source>
</evidence>
<reference evidence="3" key="1">
    <citation type="submission" date="2021-11" db="EMBL/GenBank/DDBJ databases">
        <title>Genome sequence.</title>
        <authorList>
            <person name="Sun Q."/>
        </authorList>
    </citation>
    <scope>NUCLEOTIDE SEQUENCE</scope>
    <source>
        <strain evidence="3">JC740</strain>
    </source>
</reference>
<keyword evidence="4" id="KW-1185">Reference proteome</keyword>
<keyword evidence="2" id="KW-0732">Signal</keyword>
<evidence type="ECO:0000256" key="2">
    <source>
        <dbReference type="SAM" id="SignalP"/>
    </source>
</evidence>
<evidence type="ECO:0008006" key="5">
    <source>
        <dbReference type="Google" id="ProtNLM"/>
    </source>
</evidence>
<accession>A0ABS8ND89</accession>